<feature type="domain" description="DUF7730" evidence="1">
    <location>
        <begin position="62"/>
        <end position="262"/>
    </location>
</feature>
<dbReference type="EMBL" id="JAKEKT020000070">
    <property type="protein sequence ID" value="KAL1639038.1"/>
    <property type="molecule type" value="Genomic_DNA"/>
</dbReference>
<dbReference type="Pfam" id="PF24864">
    <property type="entry name" value="DUF7730"/>
    <property type="match status" value="1"/>
</dbReference>
<name>A0ABR3THM1_9PEZI</name>
<organism evidence="2 3">
    <name type="scientific">Diplodia intermedia</name>
    <dbReference type="NCBI Taxonomy" id="856260"/>
    <lineage>
        <taxon>Eukaryota</taxon>
        <taxon>Fungi</taxon>
        <taxon>Dikarya</taxon>
        <taxon>Ascomycota</taxon>
        <taxon>Pezizomycotina</taxon>
        <taxon>Dothideomycetes</taxon>
        <taxon>Dothideomycetes incertae sedis</taxon>
        <taxon>Botryosphaeriales</taxon>
        <taxon>Botryosphaeriaceae</taxon>
        <taxon>Diplodia</taxon>
    </lineage>
</organism>
<proteinExistence type="predicted"/>
<keyword evidence="3" id="KW-1185">Reference proteome</keyword>
<comment type="caution">
    <text evidence="2">The sequence shown here is derived from an EMBL/GenBank/DDBJ whole genome shotgun (WGS) entry which is preliminary data.</text>
</comment>
<sequence>MPRERGRVLQAGEKDSTQASDLIATPWPSRIYTKEDLKPYKKFPVLYGERKFAREFPREKQTLSFTDDLPTELRLMIYEHLQVQAPGKFLELWSPATWHSPGDDRDCIFDDRQRGKTPIQNTSWRYASLRKGLSLLRLCKKVHDELTEMFYAEQNFRFSNSNGILMLGAWMHTINAQHFQYLRHITVQIPMRDRGGDRCITTLGEWNAFQQLAAKRGMRVLKFRHRHKDHVDGSYYYTKTVERVFEKLKAMAGLRKLELLVPWNYLFLGDFSGGPRCGEGYLGQFEAGERVRHVVEDHCPDEGWWEQLAELKRSSKSAELNIALVVHHGLRDLTLDADTPAIQGQLRAARWLAAYAKLNGYGFGHARWDDGTYHVGYDADALLALPRDSGRDAMAGEPPEVECAAGSQTRRASSAQCAEFLYCDQQESWPWTQE</sequence>
<dbReference type="InterPro" id="IPR056632">
    <property type="entry name" value="DUF7730"/>
</dbReference>
<evidence type="ECO:0000313" key="2">
    <source>
        <dbReference type="EMBL" id="KAL1639038.1"/>
    </source>
</evidence>
<evidence type="ECO:0000313" key="3">
    <source>
        <dbReference type="Proteomes" id="UP001521184"/>
    </source>
</evidence>
<protein>
    <recommendedName>
        <fullName evidence="1">DUF7730 domain-containing protein</fullName>
    </recommendedName>
</protein>
<accession>A0ABR3THM1</accession>
<dbReference type="Proteomes" id="UP001521184">
    <property type="component" value="Unassembled WGS sequence"/>
</dbReference>
<dbReference type="PANTHER" id="PTHR42085:SF2">
    <property type="entry name" value="F-BOX DOMAIN-CONTAINING PROTEIN"/>
    <property type="match status" value="1"/>
</dbReference>
<evidence type="ECO:0000259" key="1">
    <source>
        <dbReference type="Pfam" id="PF24864"/>
    </source>
</evidence>
<dbReference type="PANTHER" id="PTHR42085">
    <property type="entry name" value="F-BOX DOMAIN-CONTAINING PROTEIN"/>
    <property type="match status" value="1"/>
</dbReference>
<dbReference type="InterPro" id="IPR038883">
    <property type="entry name" value="AN11006-like"/>
</dbReference>
<gene>
    <name evidence="2" type="ORF">SLS58_008367</name>
</gene>
<reference evidence="2 3" key="1">
    <citation type="journal article" date="2023" name="Plant Dis.">
        <title>First Report of Diplodia intermedia Causing Canker and Dieback Diseases on Apple Trees in Canada.</title>
        <authorList>
            <person name="Ellouze W."/>
            <person name="Ilyukhin E."/>
            <person name="Sulman M."/>
            <person name="Ali S."/>
        </authorList>
    </citation>
    <scope>NUCLEOTIDE SEQUENCE [LARGE SCALE GENOMIC DNA]</scope>
    <source>
        <strain evidence="2 3">M45-28</strain>
    </source>
</reference>